<keyword evidence="1 3" id="KW-0378">Hydrolase</keyword>
<dbReference type="InterPro" id="IPR036380">
    <property type="entry name" value="Isochorismatase-like_sf"/>
</dbReference>
<gene>
    <name evidence="3" type="ORF">CO661_17835</name>
</gene>
<proteinExistence type="predicted"/>
<accession>A0A2A6LW70</accession>
<dbReference type="GO" id="GO:0016787">
    <property type="term" value="F:hydrolase activity"/>
    <property type="evidence" value="ECO:0007669"/>
    <property type="project" value="UniProtKB-KW"/>
</dbReference>
<dbReference type="InterPro" id="IPR000868">
    <property type="entry name" value="Isochorismatase-like_dom"/>
</dbReference>
<dbReference type="AlphaFoldDB" id="A0A2A6LW70"/>
<comment type="caution">
    <text evidence="3">The sequence shown here is derived from an EMBL/GenBank/DDBJ whole genome shotgun (WGS) entry which is preliminary data.</text>
</comment>
<feature type="domain" description="Isochorismatase-like" evidence="2">
    <location>
        <begin position="43"/>
        <end position="227"/>
    </location>
</feature>
<organism evidence="3 4">
    <name type="scientific">Rhizobium fredii</name>
    <name type="common">Sinorhizobium fredii</name>
    <dbReference type="NCBI Taxonomy" id="380"/>
    <lineage>
        <taxon>Bacteria</taxon>
        <taxon>Pseudomonadati</taxon>
        <taxon>Pseudomonadota</taxon>
        <taxon>Alphaproteobacteria</taxon>
        <taxon>Hyphomicrobiales</taxon>
        <taxon>Rhizobiaceae</taxon>
        <taxon>Sinorhizobium/Ensifer group</taxon>
        <taxon>Sinorhizobium</taxon>
    </lineage>
</organism>
<dbReference type="Proteomes" id="UP000220353">
    <property type="component" value="Unassembled WGS sequence"/>
</dbReference>
<name>A0A2A6LW70_RHIFR</name>
<dbReference type="EMBL" id="NWTC01000013">
    <property type="protein sequence ID" value="PDT46462.1"/>
    <property type="molecule type" value="Genomic_DNA"/>
</dbReference>
<dbReference type="InterPro" id="IPR050272">
    <property type="entry name" value="Isochorismatase-like_hydrls"/>
</dbReference>
<evidence type="ECO:0000313" key="4">
    <source>
        <dbReference type="Proteomes" id="UP000220353"/>
    </source>
</evidence>
<protein>
    <submittedName>
        <fullName evidence="3">Hydrolase</fullName>
    </submittedName>
</protein>
<evidence type="ECO:0000259" key="2">
    <source>
        <dbReference type="Pfam" id="PF00857"/>
    </source>
</evidence>
<evidence type="ECO:0000256" key="1">
    <source>
        <dbReference type="ARBA" id="ARBA00022801"/>
    </source>
</evidence>
<sequence length="254" mass="28121">MREGSKAENPRARVWDQFLTERDREVIGIAGYGARQGFGTRPALLVVDVNYAFCGDRREPVQDAILRWRQSGGEEAWDALPIVSDLIELARSKGLPVIYTTGGEREDKWDRGSWLWKNSRSRERPTAELDGNTIMPQIAPAPRDIVIHKQKPSAFHGTNLIDYLFLLKCDSLIVMGTATSGCVRATVVDAFSHNLRVTVVEDGCFERCQASHAMSLFDMNSKYADVLPSGEVRTFMEGLGSGLFDLPAGSLGKA</sequence>
<dbReference type="Gene3D" id="3.40.50.850">
    <property type="entry name" value="Isochorismatase-like"/>
    <property type="match status" value="1"/>
</dbReference>
<dbReference type="PANTHER" id="PTHR43540">
    <property type="entry name" value="PEROXYUREIDOACRYLATE/UREIDOACRYLATE AMIDOHYDROLASE-RELATED"/>
    <property type="match status" value="1"/>
</dbReference>
<dbReference type="RefSeq" id="WP_097587230.1">
    <property type="nucleotide sequence ID" value="NZ_NWTC01000013.1"/>
</dbReference>
<dbReference type="SUPFAM" id="SSF52499">
    <property type="entry name" value="Isochorismatase-like hydrolases"/>
    <property type="match status" value="1"/>
</dbReference>
<evidence type="ECO:0000313" key="3">
    <source>
        <dbReference type="EMBL" id="PDT46462.1"/>
    </source>
</evidence>
<reference evidence="3 4" key="1">
    <citation type="submission" date="2017-09" db="EMBL/GenBank/DDBJ databases">
        <title>Comparative genomics of rhizobia isolated from Phaseolus vulgaris in China.</title>
        <authorList>
            <person name="Tong W."/>
        </authorList>
    </citation>
    <scope>NUCLEOTIDE SEQUENCE [LARGE SCALE GENOMIC DNA]</scope>
    <source>
        <strain evidence="3 4">PCH1</strain>
    </source>
</reference>
<dbReference type="Pfam" id="PF00857">
    <property type="entry name" value="Isochorismatase"/>
    <property type="match status" value="1"/>
</dbReference>